<reference evidence="1" key="1">
    <citation type="submission" date="2021-02" db="EMBL/GenBank/DDBJ databases">
        <authorList>
            <person name="Nowell W R."/>
        </authorList>
    </citation>
    <scope>NUCLEOTIDE SEQUENCE</scope>
</reference>
<evidence type="ECO:0000313" key="3">
    <source>
        <dbReference type="EMBL" id="CAF2055544.1"/>
    </source>
</evidence>
<feature type="non-terminal residue" evidence="1">
    <location>
        <position position="1"/>
    </location>
</feature>
<accession>A0A814ZMH4</accession>
<comment type="caution">
    <text evidence="1">The sequence shown here is derived from an EMBL/GenBank/DDBJ whole genome shotgun (WGS) entry which is preliminary data.</text>
</comment>
<gene>
    <name evidence="1" type="ORF">CJN711_LOCUS14187</name>
    <name evidence="2" type="ORF">KQP761_LOCUS7484</name>
    <name evidence="3" type="ORF">XDN619_LOCUS9581</name>
</gene>
<dbReference type="Proteomes" id="UP000663834">
    <property type="component" value="Unassembled WGS sequence"/>
</dbReference>
<organism evidence="1 4">
    <name type="scientific">Rotaria magnacalcarata</name>
    <dbReference type="NCBI Taxonomy" id="392030"/>
    <lineage>
        <taxon>Eukaryota</taxon>
        <taxon>Metazoa</taxon>
        <taxon>Spiralia</taxon>
        <taxon>Gnathifera</taxon>
        <taxon>Rotifera</taxon>
        <taxon>Eurotatoria</taxon>
        <taxon>Bdelloidea</taxon>
        <taxon>Philodinida</taxon>
        <taxon>Philodinidae</taxon>
        <taxon>Rotaria</taxon>
    </lineage>
</organism>
<proteinExistence type="predicted"/>
<dbReference type="EMBL" id="CAJNOV010006347">
    <property type="protein sequence ID" value="CAF1244926.1"/>
    <property type="molecule type" value="Genomic_DNA"/>
</dbReference>
<evidence type="ECO:0000313" key="1">
    <source>
        <dbReference type="EMBL" id="CAF1244926.1"/>
    </source>
</evidence>
<sequence length="43" mass="4913">LQIKVSYFILRGFGKVQRDSFNDIFVTNVNLLVDCIIVANLLL</sequence>
<evidence type="ECO:0000313" key="2">
    <source>
        <dbReference type="EMBL" id="CAF1356007.1"/>
    </source>
</evidence>
<dbReference type="AlphaFoldDB" id="A0A814ZMH4"/>
<dbReference type="EMBL" id="CAJNOW010002549">
    <property type="protein sequence ID" value="CAF1356007.1"/>
    <property type="molecule type" value="Genomic_DNA"/>
</dbReference>
<dbReference type="Proteomes" id="UP000663887">
    <property type="component" value="Unassembled WGS sequence"/>
</dbReference>
<dbReference type="EMBL" id="CAJNRG010003284">
    <property type="protein sequence ID" value="CAF2055544.1"/>
    <property type="molecule type" value="Genomic_DNA"/>
</dbReference>
<name>A0A814ZMH4_9BILA</name>
<evidence type="ECO:0000313" key="4">
    <source>
        <dbReference type="Proteomes" id="UP000663855"/>
    </source>
</evidence>
<protein>
    <submittedName>
        <fullName evidence="1">Uncharacterized protein</fullName>
    </submittedName>
</protein>
<dbReference type="Proteomes" id="UP000663855">
    <property type="component" value="Unassembled WGS sequence"/>
</dbReference>